<dbReference type="Gene3D" id="1.20.1260.20">
    <property type="entry name" value="PPE superfamily"/>
    <property type="match status" value="1"/>
</dbReference>
<feature type="region of interest" description="Disordered" evidence="2">
    <location>
        <begin position="381"/>
        <end position="511"/>
    </location>
</feature>
<evidence type="ECO:0000256" key="2">
    <source>
        <dbReference type="SAM" id="MobiDB-lite"/>
    </source>
</evidence>
<evidence type="ECO:0000259" key="3">
    <source>
        <dbReference type="Pfam" id="PF00823"/>
    </source>
</evidence>
<dbReference type="EMBL" id="FLQS01000089">
    <property type="protein sequence ID" value="SBS79754.1"/>
    <property type="molecule type" value="Genomic_DNA"/>
</dbReference>
<dbReference type="FunFam" id="1.20.1260.20:FF:000001">
    <property type="entry name" value="PPE family protein PPE41"/>
    <property type="match status" value="1"/>
</dbReference>
<dbReference type="AlphaFoldDB" id="A0A1Y5PM70"/>
<protein>
    <submittedName>
        <fullName evidence="5">Uncharacterized PPE family protein PPE4</fullName>
    </submittedName>
</protein>
<dbReference type="InterPro" id="IPR000030">
    <property type="entry name" value="PPE_dom"/>
</dbReference>
<feature type="domain" description="PPE-PPW subfamily C-terminal" evidence="4">
    <location>
        <begin position="453"/>
        <end position="499"/>
    </location>
</feature>
<dbReference type="PANTHER" id="PTHR46766:SF1">
    <property type="entry name" value="GLUTAMINE-RICH PROTEIN 2"/>
    <property type="match status" value="1"/>
</dbReference>
<feature type="region of interest" description="Disordered" evidence="2">
    <location>
        <begin position="329"/>
        <end position="352"/>
    </location>
</feature>
<sequence length="511" mass="52369">MTAPIWLASPPEVHSALLSAGPGAGELLAAASAWQVLSTEYSSAAAELTQILAVVQAGAWQGPSAEQYVTAHAPYLAWLEQASANSAAAAAQHQTAAAGYSTALATMPTLPELAANHTVHGVLMATNFFGINTIPIAVNEADYVRMWIQAATAMSVYQAVAGTALAAAPQTAPAPTIVLPGSEAMSGMDASSVSQAQASDSGSALTNSNWLIQLLEAYVKSLPDGDLIWDFLTHPVQSIQQMIVDFLTNPAQAWATWGPLLSALVYQAILQPVGWTTWGLAFASPLLIPALAAAALPLLGLLALQPNMPAPDVAAEPVAIPAQPQQSLWPISSTAPTAPAPAPAAPAPSAAPAAPAASAAAPVPAAQGIFYAVAGADPDDGPGPTLIEGSGNKAPVPEAAPAAAAVSAVQAKERAKRRRAARVKDRSHRDEYMDLDSDTGPPAEPTPQPTTSSSDRGAGPIGFAGTETRTRSVTAAGLTEFATDPMSERPTMPMLPATWDTDPDETDTHRK</sequence>
<gene>
    <name evidence="5" type="primary">ppe</name>
    <name evidence="5" type="ORF">MHPYR_90104</name>
</gene>
<comment type="similarity">
    <text evidence="1">Belongs to the mycobacterial PPE family.</text>
</comment>
<dbReference type="PANTHER" id="PTHR46766">
    <property type="entry name" value="GLUTAMINE-RICH PROTEIN 2"/>
    <property type="match status" value="1"/>
</dbReference>
<name>A0A1Y5PM70_9MYCO</name>
<evidence type="ECO:0000259" key="4">
    <source>
        <dbReference type="Pfam" id="PF18878"/>
    </source>
</evidence>
<reference evidence="5" key="1">
    <citation type="submission" date="2016-03" db="EMBL/GenBank/DDBJ databases">
        <authorList>
            <person name="Ploux O."/>
        </authorList>
    </citation>
    <scope>NUCLEOTIDE SEQUENCE</scope>
    <source>
        <strain evidence="5">UC10</strain>
    </source>
</reference>
<dbReference type="GO" id="GO:0052572">
    <property type="term" value="P:response to host immune response"/>
    <property type="evidence" value="ECO:0007669"/>
    <property type="project" value="TreeGrafter"/>
</dbReference>
<dbReference type="InterPro" id="IPR043641">
    <property type="entry name" value="PPE-PPW_C"/>
</dbReference>
<evidence type="ECO:0000313" key="5">
    <source>
        <dbReference type="EMBL" id="SBS79754.1"/>
    </source>
</evidence>
<organism evidence="5">
    <name type="scientific">uncultured Mycobacterium sp</name>
    <dbReference type="NCBI Taxonomy" id="171292"/>
    <lineage>
        <taxon>Bacteria</taxon>
        <taxon>Bacillati</taxon>
        <taxon>Actinomycetota</taxon>
        <taxon>Actinomycetes</taxon>
        <taxon>Mycobacteriales</taxon>
        <taxon>Mycobacteriaceae</taxon>
        <taxon>Mycobacterium</taxon>
        <taxon>environmental samples</taxon>
    </lineage>
</organism>
<dbReference type="SUPFAM" id="SSF140459">
    <property type="entry name" value="PE/PPE dimer-like"/>
    <property type="match status" value="1"/>
</dbReference>
<accession>A0A1Y5PM70</accession>
<feature type="compositionally biased region" description="Basic and acidic residues" evidence="2">
    <location>
        <begin position="422"/>
        <end position="432"/>
    </location>
</feature>
<dbReference type="InterPro" id="IPR038332">
    <property type="entry name" value="PPE_sf"/>
</dbReference>
<dbReference type="Pfam" id="PF00823">
    <property type="entry name" value="PPE"/>
    <property type="match status" value="1"/>
</dbReference>
<evidence type="ECO:0000256" key="1">
    <source>
        <dbReference type="ARBA" id="ARBA00010652"/>
    </source>
</evidence>
<feature type="domain" description="PPE" evidence="3">
    <location>
        <begin position="6"/>
        <end position="168"/>
    </location>
</feature>
<feature type="compositionally biased region" description="Low complexity" evidence="2">
    <location>
        <begin position="394"/>
        <end position="410"/>
    </location>
</feature>
<dbReference type="Pfam" id="PF18878">
    <property type="entry name" value="PPE-PPW"/>
    <property type="match status" value="1"/>
</dbReference>
<proteinExistence type="inferred from homology"/>